<gene>
    <name evidence="1" type="ORF">chiPu_0030030</name>
</gene>
<sequence length="229" mass="25273">MSRCGRPQAILQRVRRWPESVRGRQCRRDHERAAGPAYLRDREGVLPCEHLPSFPLAHRGQRTAQPTCSREHPSSAAGACVRAAAIGEFGGIEPLEPRPISHLSYGVAPIALNLSETDQLNTVKSRSSCHSRPSTRIVAQCGRAGFPTYGAGDECIPNVRCIRLNRDLYISCQSDCAHRVQQAQFAGESVACQRISRNWQFPASTWHRMASDPSSAVQFEIAGKTRPTT</sequence>
<proteinExistence type="predicted"/>
<organism evidence="1 2">
    <name type="scientific">Chiloscyllium punctatum</name>
    <name type="common">Brownbanded bambooshark</name>
    <name type="synonym">Hemiscyllium punctatum</name>
    <dbReference type="NCBI Taxonomy" id="137246"/>
    <lineage>
        <taxon>Eukaryota</taxon>
        <taxon>Metazoa</taxon>
        <taxon>Chordata</taxon>
        <taxon>Craniata</taxon>
        <taxon>Vertebrata</taxon>
        <taxon>Chondrichthyes</taxon>
        <taxon>Elasmobranchii</taxon>
        <taxon>Galeomorphii</taxon>
        <taxon>Galeoidea</taxon>
        <taxon>Orectolobiformes</taxon>
        <taxon>Hemiscylliidae</taxon>
        <taxon>Chiloscyllium</taxon>
    </lineage>
</organism>
<reference evidence="1 2" key="1">
    <citation type="journal article" date="2018" name="Nat. Ecol. Evol.">
        <title>Shark genomes provide insights into elasmobranch evolution and the origin of vertebrates.</title>
        <authorList>
            <person name="Hara Y"/>
            <person name="Yamaguchi K"/>
            <person name="Onimaru K"/>
            <person name="Kadota M"/>
            <person name="Koyanagi M"/>
            <person name="Keeley SD"/>
            <person name="Tatsumi K"/>
            <person name="Tanaka K"/>
            <person name="Motone F"/>
            <person name="Kageyama Y"/>
            <person name="Nozu R"/>
            <person name="Adachi N"/>
            <person name="Nishimura O"/>
            <person name="Nakagawa R"/>
            <person name="Tanegashima C"/>
            <person name="Kiyatake I"/>
            <person name="Matsumoto R"/>
            <person name="Murakumo K"/>
            <person name="Nishida K"/>
            <person name="Terakita A"/>
            <person name="Kuratani S"/>
            <person name="Sato K"/>
            <person name="Hyodo S Kuraku.S."/>
        </authorList>
    </citation>
    <scope>NUCLEOTIDE SEQUENCE [LARGE SCALE GENOMIC DNA]</scope>
</reference>
<protein>
    <submittedName>
        <fullName evidence="1">Uncharacterized protein</fullName>
    </submittedName>
</protein>
<comment type="caution">
    <text evidence="1">The sequence shown here is derived from an EMBL/GenBank/DDBJ whole genome shotgun (WGS) entry which is preliminary data.</text>
</comment>
<accession>A0A401TTI3</accession>
<dbReference type="Proteomes" id="UP000287033">
    <property type="component" value="Unassembled WGS sequence"/>
</dbReference>
<name>A0A401TTI3_CHIPU</name>
<evidence type="ECO:0000313" key="2">
    <source>
        <dbReference type="Proteomes" id="UP000287033"/>
    </source>
</evidence>
<dbReference type="EMBL" id="BEZZ01172925">
    <property type="protein sequence ID" value="GCC45959.1"/>
    <property type="molecule type" value="Genomic_DNA"/>
</dbReference>
<dbReference type="AlphaFoldDB" id="A0A401TTI3"/>
<keyword evidence="2" id="KW-1185">Reference proteome</keyword>
<evidence type="ECO:0000313" key="1">
    <source>
        <dbReference type="EMBL" id="GCC45959.1"/>
    </source>
</evidence>